<keyword evidence="6" id="KW-0564">Palmitate</keyword>
<comment type="subcellular location">
    <subcellularLocation>
        <location evidence="1">Membrane</location>
        <topology evidence="1">Lipid-anchor</topology>
    </subcellularLocation>
</comment>
<dbReference type="InterPro" id="IPR046953">
    <property type="entry name" value="Spore_GerAC-like_C"/>
</dbReference>
<comment type="similarity">
    <text evidence="2">Belongs to the GerABKC lipoprotein family.</text>
</comment>
<comment type="caution">
    <text evidence="10">The sequence shown here is derived from an EMBL/GenBank/DDBJ whole genome shotgun (WGS) entry which is preliminary data.</text>
</comment>
<name>A0ABS3WBQ2_9BACL</name>
<dbReference type="Pfam" id="PF05504">
    <property type="entry name" value="Spore_GerAC"/>
    <property type="match status" value="1"/>
</dbReference>
<evidence type="ECO:0000256" key="6">
    <source>
        <dbReference type="ARBA" id="ARBA00023139"/>
    </source>
</evidence>
<sequence length="397" mass="44725">MNLQRMIRTLLKIVSVIGILLLTGCWDRTEVNDLGLITGVAIDRVNSNQIELSLQIFTPRLSIGGTGEIGKAGIGSDNAMVYSSKGTNIAEALSHLQEKMSRKLFWGHTEVFIFGESEAKHGISDDIDFFIRAPQPRESAYIYVSEGKAQEALEMHAILERNTSEAYRELAKKKTAMSVTLIELMQMINSDSNSAALPWIKKNSQETMQSTTISYRVGTAVFKGDRMVTVLGESSTRGVLWLRNEIQNAVLTVTPDGADGPVSVRLLKSKTTLKPHIEGNDWSVTVRINTSSYAVQNASSKYLMKSEAIDHQVEEALNTYIEHRVLDALRRVQIGLDIDIFDFAGEFRRAFPKEWHRKRYQWDAIYPKINVKIETYSELLRPGLSDMNPKHQRVMTQ</sequence>
<dbReference type="Proteomes" id="UP000670947">
    <property type="component" value="Unassembled WGS sequence"/>
</dbReference>
<evidence type="ECO:0000256" key="5">
    <source>
        <dbReference type="ARBA" id="ARBA00023136"/>
    </source>
</evidence>
<dbReference type="InterPro" id="IPR038501">
    <property type="entry name" value="Spore_GerAC_C_sf"/>
</dbReference>
<dbReference type="InterPro" id="IPR008844">
    <property type="entry name" value="Spore_GerAC-like"/>
</dbReference>
<organism evidence="10 11">
    <name type="scientific">Paenibacillus artemisiicola</name>
    <dbReference type="NCBI Taxonomy" id="1172618"/>
    <lineage>
        <taxon>Bacteria</taxon>
        <taxon>Bacillati</taxon>
        <taxon>Bacillota</taxon>
        <taxon>Bacilli</taxon>
        <taxon>Bacillales</taxon>
        <taxon>Paenibacillaceae</taxon>
        <taxon>Paenibacillus</taxon>
    </lineage>
</organism>
<evidence type="ECO:0000313" key="11">
    <source>
        <dbReference type="Proteomes" id="UP000670947"/>
    </source>
</evidence>
<keyword evidence="5" id="KW-0472">Membrane</keyword>
<dbReference type="PANTHER" id="PTHR35789:SF1">
    <property type="entry name" value="SPORE GERMINATION PROTEIN B3"/>
    <property type="match status" value="1"/>
</dbReference>
<feature type="domain" description="Spore germination protein N-terminal" evidence="9">
    <location>
        <begin position="27"/>
        <end position="201"/>
    </location>
</feature>
<protein>
    <submittedName>
        <fullName evidence="10">Ger(X)C family spore germination protein</fullName>
    </submittedName>
</protein>
<evidence type="ECO:0000256" key="2">
    <source>
        <dbReference type="ARBA" id="ARBA00007886"/>
    </source>
</evidence>
<reference evidence="10 11" key="1">
    <citation type="submission" date="2021-03" db="EMBL/GenBank/DDBJ databases">
        <title>Paenibacillus artemisicola MWE-103 whole genome sequence.</title>
        <authorList>
            <person name="Ham Y.J."/>
        </authorList>
    </citation>
    <scope>NUCLEOTIDE SEQUENCE [LARGE SCALE GENOMIC DNA]</scope>
    <source>
        <strain evidence="10 11">MWE-103</strain>
    </source>
</reference>
<dbReference type="NCBIfam" id="TIGR02887">
    <property type="entry name" value="spore_ger_x_C"/>
    <property type="match status" value="1"/>
</dbReference>
<dbReference type="EMBL" id="JAGGDJ010000012">
    <property type="protein sequence ID" value="MBO7745740.1"/>
    <property type="molecule type" value="Genomic_DNA"/>
</dbReference>
<keyword evidence="7" id="KW-0449">Lipoprotein</keyword>
<keyword evidence="11" id="KW-1185">Reference proteome</keyword>
<dbReference type="Pfam" id="PF25198">
    <property type="entry name" value="Spore_GerAC_N"/>
    <property type="match status" value="1"/>
</dbReference>
<feature type="domain" description="Spore germination GerAC-like C-terminal" evidence="8">
    <location>
        <begin position="218"/>
        <end position="383"/>
    </location>
</feature>
<dbReference type="PANTHER" id="PTHR35789">
    <property type="entry name" value="SPORE GERMINATION PROTEIN B3"/>
    <property type="match status" value="1"/>
</dbReference>
<dbReference type="PROSITE" id="PS51257">
    <property type="entry name" value="PROKAR_LIPOPROTEIN"/>
    <property type="match status" value="1"/>
</dbReference>
<keyword evidence="3" id="KW-0309">Germination</keyword>
<evidence type="ECO:0000259" key="9">
    <source>
        <dbReference type="Pfam" id="PF25198"/>
    </source>
</evidence>
<evidence type="ECO:0000256" key="4">
    <source>
        <dbReference type="ARBA" id="ARBA00022729"/>
    </source>
</evidence>
<dbReference type="RefSeq" id="WP_208848574.1">
    <property type="nucleotide sequence ID" value="NZ_JAGGDJ010000012.1"/>
</dbReference>
<dbReference type="Gene3D" id="3.30.300.210">
    <property type="entry name" value="Nutrient germinant receptor protein C, domain 3"/>
    <property type="match status" value="1"/>
</dbReference>
<keyword evidence="4" id="KW-0732">Signal</keyword>
<proteinExistence type="inferred from homology"/>
<evidence type="ECO:0000259" key="8">
    <source>
        <dbReference type="Pfam" id="PF05504"/>
    </source>
</evidence>
<evidence type="ECO:0000256" key="3">
    <source>
        <dbReference type="ARBA" id="ARBA00022544"/>
    </source>
</evidence>
<evidence type="ECO:0000313" key="10">
    <source>
        <dbReference type="EMBL" id="MBO7745740.1"/>
    </source>
</evidence>
<evidence type="ECO:0000256" key="1">
    <source>
        <dbReference type="ARBA" id="ARBA00004635"/>
    </source>
</evidence>
<gene>
    <name evidence="10" type="ORF">I8J29_16135</name>
</gene>
<dbReference type="Gene3D" id="6.20.190.10">
    <property type="entry name" value="Nutrient germinant receptor protein C, domain 1"/>
    <property type="match status" value="1"/>
</dbReference>
<dbReference type="InterPro" id="IPR057336">
    <property type="entry name" value="GerAC_N"/>
</dbReference>
<evidence type="ECO:0000256" key="7">
    <source>
        <dbReference type="ARBA" id="ARBA00023288"/>
    </source>
</evidence>
<accession>A0ABS3WBQ2</accession>